<reference evidence="10" key="1">
    <citation type="submission" date="2018-02" db="EMBL/GenBank/DDBJ databases">
        <authorList>
            <person name="Cohen D.B."/>
            <person name="Kent A.D."/>
        </authorList>
    </citation>
    <scope>NUCLEOTIDE SEQUENCE</scope>
</reference>
<evidence type="ECO:0000259" key="8">
    <source>
        <dbReference type="Pfam" id="PF03732"/>
    </source>
</evidence>
<evidence type="ECO:0000256" key="1">
    <source>
        <dbReference type="ARBA" id="ARBA00022679"/>
    </source>
</evidence>
<evidence type="ECO:0000256" key="3">
    <source>
        <dbReference type="ARBA" id="ARBA00022722"/>
    </source>
</evidence>
<dbReference type="PANTHER" id="PTHR37984">
    <property type="entry name" value="PROTEIN CBG26694"/>
    <property type="match status" value="1"/>
</dbReference>
<dbReference type="EMBL" id="OIVN01003135">
    <property type="protein sequence ID" value="SPD09064.1"/>
    <property type="molecule type" value="Genomic_DNA"/>
</dbReference>
<dbReference type="AlphaFoldDB" id="A0A2N9HBV4"/>
<dbReference type="Gene3D" id="3.10.10.10">
    <property type="entry name" value="HIV Type 1 Reverse Transcriptase, subunit A, domain 1"/>
    <property type="match status" value="1"/>
</dbReference>
<gene>
    <name evidence="10" type="ORF">FSB_LOCUS36946</name>
</gene>
<dbReference type="Pfam" id="PF17919">
    <property type="entry name" value="RT_RNaseH_2"/>
    <property type="match status" value="1"/>
</dbReference>
<dbReference type="SUPFAM" id="SSF56672">
    <property type="entry name" value="DNA/RNA polymerases"/>
    <property type="match status" value="1"/>
</dbReference>
<feature type="region of interest" description="Disordered" evidence="6">
    <location>
        <begin position="31"/>
        <end position="137"/>
    </location>
</feature>
<dbReference type="InterPro" id="IPR005162">
    <property type="entry name" value="Retrotrans_gag_dom"/>
</dbReference>
<dbReference type="InterPro" id="IPR000477">
    <property type="entry name" value="RT_dom"/>
</dbReference>
<dbReference type="Pfam" id="PF00078">
    <property type="entry name" value="RVT_1"/>
    <property type="match status" value="1"/>
</dbReference>
<feature type="region of interest" description="Disordered" evidence="6">
    <location>
        <begin position="323"/>
        <end position="372"/>
    </location>
</feature>
<feature type="region of interest" description="Disordered" evidence="6">
    <location>
        <begin position="1"/>
        <end position="20"/>
    </location>
</feature>
<dbReference type="InterPro" id="IPR043128">
    <property type="entry name" value="Rev_trsase/Diguanyl_cyclase"/>
</dbReference>
<keyword evidence="1" id="KW-0808">Transferase</keyword>
<dbReference type="Pfam" id="PF03732">
    <property type="entry name" value="Retrotrans_gag"/>
    <property type="match status" value="1"/>
</dbReference>
<evidence type="ECO:0000256" key="5">
    <source>
        <dbReference type="ARBA" id="ARBA00023268"/>
    </source>
</evidence>
<dbReference type="InterPro" id="IPR050951">
    <property type="entry name" value="Retrovirus_Pol_polyprotein"/>
</dbReference>
<evidence type="ECO:0008006" key="11">
    <source>
        <dbReference type="Google" id="ProtNLM"/>
    </source>
</evidence>
<keyword evidence="4" id="KW-0255">Endonuclease</keyword>
<dbReference type="GO" id="GO:0004519">
    <property type="term" value="F:endonuclease activity"/>
    <property type="evidence" value="ECO:0007669"/>
    <property type="project" value="UniProtKB-KW"/>
</dbReference>
<dbReference type="InterPro" id="IPR043502">
    <property type="entry name" value="DNA/RNA_pol_sf"/>
</dbReference>
<keyword evidence="2" id="KW-0548">Nucleotidyltransferase</keyword>
<dbReference type="CDD" id="cd00303">
    <property type="entry name" value="retropepsin_like"/>
    <property type="match status" value="1"/>
</dbReference>
<keyword evidence="5" id="KW-0511">Multifunctional enzyme</keyword>
<protein>
    <recommendedName>
        <fullName evidence="11">Reverse transcriptase/retrotransposon-derived protein RNase H-like domain-containing protein</fullName>
    </recommendedName>
</protein>
<feature type="compositionally biased region" description="Polar residues" evidence="6">
    <location>
        <begin position="7"/>
        <end position="20"/>
    </location>
</feature>
<keyword evidence="3" id="KW-0540">Nuclease</keyword>
<feature type="domain" description="Reverse transcriptase" evidence="7">
    <location>
        <begin position="717"/>
        <end position="787"/>
    </location>
</feature>
<dbReference type="Gene3D" id="2.40.70.10">
    <property type="entry name" value="Acid Proteases"/>
    <property type="match status" value="1"/>
</dbReference>
<evidence type="ECO:0000313" key="10">
    <source>
        <dbReference type="EMBL" id="SPD09064.1"/>
    </source>
</evidence>
<dbReference type="GO" id="GO:0016779">
    <property type="term" value="F:nucleotidyltransferase activity"/>
    <property type="evidence" value="ECO:0007669"/>
    <property type="project" value="UniProtKB-KW"/>
</dbReference>
<sequence>MEGAPNDGTSADPTMTPIETQMQVIATSIQDLARETSRQNQELWQAIKKGPPTPRDNNQPPPRGENGSNDQEADNRQVTRRRGGEAKKTPPQSRHRAESAGSSAPPSRQKTAKTTRSSKQPERQDRSSKDPDDKTARLEKELREMRKQMRDMKNSLKAKAARNLDNLVHRADSPFIPSIANFPLPSRFKLQAIPEEIMCRVFPIGLRGSARVWFNKLESESIGSFVQLSRAFIDHFIGSQRRGRPPTHLLSVKQMEGESLRAYIHRFNEEAMKIDHPKEDVTVTAFMARLRKGDFLYDLCKDPPETMSKLMYEATKHMNAEDALEAMDDPPPKRRKDTEDRKPEPAKQKVPKFTETPERKRTTAPPMKFNSFTSLNTPIDKLLLQIQDDLHFSGQGKLQKYVSRPANTRPAKPPAQKEQTEHNRPGPVGEIKTIVGGPASGGTSRASRKAYARQVHNIMVVQRPPKNVRLDDQIISFIEEDARGTHQPHDDALVVTINIAGFTTRGVMVDNGSSADILYLPAYQQMRLDKDKLRPMDAPLVGFTGDKVCSVSIVTLPIIVGTHPKTVSKTVDFLIVNCPSAYNAIIGRPTLNRLRAVTSTYHLLLKFPTEHGIGEVRGDQVAARECYLASLGPEGQNQMMTIEEQKFYHEDMPGISPSIISHKLNVNPSLRPVKQKRRVFAPKRNNAIMEEVDKLLMANFIREVFYLDWLANVVMVKKNTGKWQMCVDFTDLNKACPKDSFPLPRIDQLVDSTAGHKLLTFMDAFSGYNQIVMDESDQEKTSFITSRGLFCYKRGIEANPDKIKAILEMQPPKTTKEVQKLTGRVAALNRFMSRSTDKCLPFFKTLKKAFVWTDECQQAFEELKRYLTEPPLLSPSKQGEELYLYLAVSPTAVSSALIREEERRQLPIYYTSRALRGAEERYPPMEKLAFALVTAARKLRPYFQAHTIVLLTNHPLRKAMNKPDAAGRLIQWSIELNEFDIDYQPRIAIKAQALADFIAEFTSKDDKPTEDVEHTSKWTVNIDGSSTRDLS</sequence>
<dbReference type="InterPro" id="IPR021109">
    <property type="entry name" value="Peptidase_aspartic_dom_sf"/>
</dbReference>
<evidence type="ECO:0000256" key="2">
    <source>
        <dbReference type="ARBA" id="ARBA00022695"/>
    </source>
</evidence>
<evidence type="ECO:0000256" key="6">
    <source>
        <dbReference type="SAM" id="MobiDB-lite"/>
    </source>
</evidence>
<feature type="compositionally biased region" description="Pro residues" evidence="6">
    <location>
        <begin position="51"/>
        <end position="63"/>
    </location>
</feature>
<keyword evidence="4" id="KW-0378">Hydrolase</keyword>
<feature type="region of interest" description="Disordered" evidence="6">
    <location>
        <begin position="401"/>
        <end position="445"/>
    </location>
</feature>
<evidence type="ECO:0000259" key="7">
    <source>
        <dbReference type="Pfam" id="PF00078"/>
    </source>
</evidence>
<dbReference type="InterPro" id="IPR041577">
    <property type="entry name" value="RT_RNaseH_2"/>
</dbReference>
<dbReference type="CDD" id="cd01647">
    <property type="entry name" value="RT_LTR"/>
    <property type="match status" value="1"/>
</dbReference>
<feature type="domain" description="Retrotransposon gag" evidence="8">
    <location>
        <begin position="201"/>
        <end position="291"/>
    </location>
</feature>
<feature type="compositionally biased region" description="Basic and acidic residues" evidence="6">
    <location>
        <begin position="330"/>
        <end position="347"/>
    </location>
</feature>
<proteinExistence type="predicted"/>
<feature type="compositionally biased region" description="Basic and acidic residues" evidence="6">
    <location>
        <begin position="119"/>
        <end position="137"/>
    </location>
</feature>
<organism evidence="10">
    <name type="scientific">Fagus sylvatica</name>
    <name type="common">Beechnut</name>
    <dbReference type="NCBI Taxonomy" id="28930"/>
    <lineage>
        <taxon>Eukaryota</taxon>
        <taxon>Viridiplantae</taxon>
        <taxon>Streptophyta</taxon>
        <taxon>Embryophyta</taxon>
        <taxon>Tracheophyta</taxon>
        <taxon>Spermatophyta</taxon>
        <taxon>Magnoliopsida</taxon>
        <taxon>eudicotyledons</taxon>
        <taxon>Gunneridae</taxon>
        <taxon>Pentapetalae</taxon>
        <taxon>rosids</taxon>
        <taxon>fabids</taxon>
        <taxon>Fagales</taxon>
        <taxon>Fagaceae</taxon>
        <taxon>Fagus</taxon>
    </lineage>
</organism>
<dbReference type="PANTHER" id="PTHR37984:SF5">
    <property type="entry name" value="PROTEIN NYNRIN-LIKE"/>
    <property type="match status" value="1"/>
</dbReference>
<evidence type="ECO:0000259" key="9">
    <source>
        <dbReference type="Pfam" id="PF17919"/>
    </source>
</evidence>
<feature type="compositionally biased region" description="Polar residues" evidence="6">
    <location>
        <begin position="100"/>
        <end position="118"/>
    </location>
</feature>
<accession>A0A2N9HBV4</accession>
<feature type="domain" description="Reverse transcriptase/retrotransposon-derived protein RNase H-like" evidence="9">
    <location>
        <begin position="852"/>
        <end position="949"/>
    </location>
</feature>
<name>A0A2N9HBV4_FAGSY</name>
<evidence type="ECO:0000256" key="4">
    <source>
        <dbReference type="ARBA" id="ARBA00022759"/>
    </source>
</evidence>
<dbReference type="Gene3D" id="3.30.70.270">
    <property type="match status" value="2"/>
</dbReference>
<feature type="compositionally biased region" description="Basic and acidic residues" evidence="6">
    <location>
        <begin position="73"/>
        <end position="88"/>
    </location>
</feature>